<evidence type="ECO:0000256" key="14">
    <source>
        <dbReference type="ARBA" id="ARBA00035026"/>
    </source>
</evidence>
<dbReference type="CDD" id="cd13283">
    <property type="entry name" value="PH_GPBP"/>
    <property type="match status" value="1"/>
</dbReference>
<dbReference type="SUPFAM" id="SSF53649">
    <property type="entry name" value="Alkaline phosphatase-like"/>
    <property type="match status" value="1"/>
</dbReference>
<comment type="cofactor">
    <cofactor evidence="1">
        <name>Ca(2+)</name>
        <dbReference type="ChEBI" id="CHEBI:29108"/>
    </cofactor>
</comment>
<evidence type="ECO:0000256" key="17">
    <source>
        <dbReference type="ARBA" id="ARBA00035710"/>
    </source>
</evidence>
<dbReference type="SMART" id="SM00234">
    <property type="entry name" value="START"/>
    <property type="match status" value="1"/>
</dbReference>
<comment type="caution">
    <text evidence="26">The sequence shown here is derived from an EMBL/GenBank/DDBJ whole genome shotgun (WGS) entry which is preliminary data.</text>
</comment>
<keyword evidence="7" id="KW-0479">Metal-binding</keyword>
<evidence type="ECO:0000256" key="23">
    <source>
        <dbReference type="SAM" id="SignalP"/>
    </source>
</evidence>
<evidence type="ECO:0000259" key="24">
    <source>
        <dbReference type="PROSITE" id="PS50003"/>
    </source>
</evidence>
<evidence type="ECO:0000313" key="27">
    <source>
        <dbReference type="Proteomes" id="UP001558613"/>
    </source>
</evidence>
<evidence type="ECO:0000256" key="8">
    <source>
        <dbReference type="ARBA" id="ARBA00022729"/>
    </source>
</evidence>
<evidence type="ECO:0000256" key="22">
    <source>
        <dbReference type="SAM" id="MobiDB-lite"/>
    </source>
</evidence>
<evidence type="ECO:0000259" key="25">
    <source>
        <dbReference type="PROSITE" id="PS50848"/>
    </source>
</evidence>
<dbReference type="InterPro" id="IPR047892">
    <property type="entry name" value="ARSK"/>
</dbReference>
<dbReference type="Pfam" id="PF00169">
    <property type="entry name" value="PH"/>
    <property type="match status" value="1"/>
</dbReference>
<evidence type="ECO:0000256" key="4">
    <source>
        <dbReference type="ARBA" id="ARBA00004613"/>
    </source>
</evidence>
<evidence type="ECO:0000256" key="3">
    <source>
        <dbReference type="ARBA" id="ARBA00004371"/>
    </source>
</evidence>
<reference evidence="26 27" key="1">
    <citation type="submission" date="2023-09" db="EMBL/GenBank/DDBJ databases">
        <authorList>
            <person name="Wang M."/>
        </authorList>
    </citation>
    <scope>NUCLEOTIDE SEQUENCE [LARGE SCALE GENOMIC DNA]</scope>
    <source>
        <strain evidence="26">GT-2023</strain>
        <tissue evidence="26">Liver</tissue>
    </source>
</reference>
<dbReference type="InterPro" id="IPR051849">
    <property type="entry name" value="GAG-degrading_sulfatase"/>
</dbReference>
<dbReference type="InterPro" id="IPR023393">
    <property type="entry name" value="START-like_dom_sf"/>
</dbReference>
<evidence type="ECO:0000256" key="1">
    <source>
        <dbReference type="ARBA" id="ARBA00001913"/>
    </source>
</evidence>
<dbReference type="PROSITE" id="PS50003">
    <property type="entry name" value="PH_DOMAIN"/>
    <property type="match status" value="1"/>
</dbReference>
<evidence type="ECO:0000256" key="10">
    <source>
        <dbReference type="ARBA" id="ARBA00022824"/>
    </source>
</evidence>
<comment type="catalytic activity">
    <reaction evidence="20">
        <text>an aryl sulfate + H2O = a phenol + sulfate + H(+)</text>
        <dbReference type="Rhea" id="RHEA:17261"/>
        <dbReference type="ChEBI" id="CHEBI:15377"/>
        <dbReference type="ChEBI" id="CHEBI:15378"/>
        <dbReference type="ChEBI" id="CHEBI:16189"/>
        <dbReference type="ChEBI" id="CHEBI:33853"/>
        <dbReference type="ChEBI" id="CHEBI:140317"/>
        <dbReference type="EC" id="3.1.6.1"/>
    </reaction>
</comment>
<keyword evidence="13" id="KW-0458">Lysosome</keyword>
<dbReference type="Gene3D" id="2.30.29.30">
    <property type="entry name" value="Pleckstrin-homology domain (PH domain)/Phosphotyrosine-binding domain (PTB)"/>
    <property type="match status" value="1"/>
</dbReference>
<dbReference type="SUPFAM" id="SSF50729">
    <property type="entry name" value="PH domain-like"/>
    <property type="match status" value="1"/>
</dbReference>
<feature type="region of interest" description="Disordered" evidence="22">
    <location>
        <begin position="708"/>
        <end position="728"/>
    </location>
</feature>
<keyword evidence="9" id="KW-0378">Hydrolase</keyword>
<evidence type="ECO:0000256" key="5">
    <source>
        <dbReference type="ARBA" id="ARBA00008779"/>
    </source>
</evidence>
<dbReference type="InterPro" id="IPR017850">
    <property type="entry name" value="Alkaline_phosphatase_core_sf"/>
</dbReference>
<comment type="similarity">
    <text evidence="5">Belongs to the sulfatase family.</text>
</comment>
<dbReference type="PANTHER" id="PTHR46615">
    <property type="entry name" value="ARYLSULFATASE K"/>
    <property type="match status" value="1"/>
</dbReference>
<gene>
    <name evidence="26" type="ORF">QQF64_027541</name>
</gene>
<dbReference type="PANTHER" id="PTHR46615:SF1">
    <property type="entry name" value="ARYLSULFATASE K"/>
    <property type="match status" value="1"/>
</dbReference>
<dbReference type="Gene3D" id="3.40.720.10">
    <property type="entry name" value="Alkaline Phosphatase, subunit A"/>
    <property type="match status" value="1"/>
</dbReference>
<dbReference type="EC" id="3.1.6.18" evidence="16"/>
<keyword evidence="10" id="KW-0256">Endoplasmic reticulum</keyword>
<dbReference type="CDD" id="cd16171">
    <property type="entry name" value="ARSK"/>
    <property type="match status" value="1"/>
</dbReference>
<evidence type="ECO:0000256" key="21">
    <source>
        <dbReference type="SAM" id="Coils"/>
    </source>
</evidence>
<keyword evidence="6" id="KW-0964">Secreted</keyword>
<sequence length="1186" mass="134765">MRMLHVLVVLMLHTNAYSMYLNWTSHDRPNIVMLMSDAFDGRLTFSPSNKVVQLPYINYMREMGAVFLNSYTNSPICCPSRAAMWSGQFVHMTQAWNNYKCLDSNATTWMDHLGKSGYHTHSMGKLDYTSGDHSVSNRVEAWTRDVPFLLRQEGRPVNELVGDTSTKRVMTKDWNITDAAVQWIRNTAVSLAQPFALYVGLNLPHPYRTDSLGPTAGGSTFRTSPYWLNKVSYDQVSVPKWLRVEDMHPVDYYSTFTKNCSGHFTEKEIRNIRAFYYAMCAETDSMLGEVIAALRDTGLLNRTVVLFTSDHGDLAMEHRQFYKMSMFEASSHVPLLLMGPGVKPGFEISLPVSLVDIYPTVLDLAGVPQPGGLSGHSLIPLVSGVSVQSAEPHPGWVLSEYHGCNANASTYMLRIGEWKYITYADGLTVPPQLFNLSKDESELRNVASHFPDVCQDLDKLLRTIVDYPSVSQTVHRYNKQQFLEWKQSLGDSYYQVIANLRWHIDWQKDAKSYERDIEEWLVGLSGSEEDLDPELELLDELGGTLSKWTNYIHGWQDRWIALKGNILSYYRSADEKEYGCRGSICLSKAVITPHEFDECRFDISVNDSIWYLRAEHPLLRQQWIDTIELHKAESGYGSESSLRRHGSLLSLTSAASGLSTTSASSFKKGYSLREKLAEMETFRDILCRQVDTLQKYFDSCADADSKDELHRDKVSDDEEDFPTSRPEGDYLLNNNNSSKEKLFPVGSLKDPLGIDFKGEAITFKATTAGILSTLSHCIDILVKREDNWQRRLDKEIERRKRAEDAYKSALSELKKKPHYGGPDYEEGPNSLINEEEFFDAVEAALDKHDQIEEQSQAERSRASRQISITPDTYSSLSAQKYLTKPHSHTSSLSSIDLISASDDVHRFSSQVEEMVLSHMTYSLQDVGGDANWQLVVEEGDMKVYRREVEENGIVLDPLKATHAVRGVTGHEVCHYFWDTAYRNDWETTVESFQVVETLSDKAVIIHQTHKRVWPASQRDVLYVSVIRKILSTNENDPDTWLVCNFSVDHDNYPPSARCIRAKINVAMICQTLISPPEGDKEISRDNILCKITYVANVNPGGWAPASRRLAMRLFSFEQHQVVQSTFPVCFLTQIKKRLSHNALSSLTTDNCSAQVLLTLFRNGFKQFYPYRLTNSATLTPKMVQSL</sequence>
<feature type="signal peptide" evidence="23">
    <location>
        <begin position="1"/>
        <end position="18"/>
    </location>
</feature>
<keyword evidence="27" id="KW-1185">Reference proteome</keyword>
<feature type="chain" id="PRO_5047129074" description="Arylsulfatase K" evidence="23">
    <location>
        <begin position="19"/>
        <end position="1186"/>
    </location>
</feature>
<dbReference type="Pfam" id="PF01852">
    <property type="entry name" value="START"/>
    <property type="match status" value="1"/>
</dbReference>
<name>A0ABR3NCP3_9TELE</name>
<evidence type="ECO:0000256" key="13">
    <source>
        <dbReference type="ARBA" id="ARBA00023228"/>
    </source>
</evidence>
<keyword evidence="8 23" id="KW-0732">Signal</keyword>
<dbReference type="InterPro" id="IPR002913">
    <property type="entry name" value="START_lipid-bd_dom"/>
</dbReference>
<keyword evidence="11" id="KW-0106">Calcium</keyword>
<evidence type="ECO:0000256" key="7">
    <source>
        <dbReference type="ARBA" id="ARBA00022723"/>
    </source>
</evidence>
<evidence type="ECO:0000256" key="12">
    <source>
        <dbReference type="ARBA" id="ARBA00023180"/>
    </source>
</evidence>
<dbReference type="Gene3D" id="3.30.530.20">
    <property type="match status" value="1"/>
</dbReference>
<comment type="function">
    <text evidence="19">Catalyzes the hydrolysis of pseudosubstrates such as p-nitrocatechol sulfate and p-nitrophenyl sulfate. Catalyzes the hydrolysis of the 2-sulfate groups of the 2-O-sulfo-D-glucuronate residues of chondroitin sulfate, heparin and heparitin sulfate. Acts selectively on 2-sulfoglucuronate and lacks activity against 2-sulfoiduronate.</text>
</comment>
<evidence type="ECO:0000256" key="15">
    <source>
        <dbReference type="ARBA" id="ARBA00035590"/>
    </source>
</evidence>
<evidence type="ECO:0000256" key="18">
    <source>
        <dbReference type="ARBA" id="ARBA00035719"/>
    </source>
</evidence>
<evidence type="ECO:0000256" key="9">
    <source>
        <dbReference type="ARBA" id="ARBA00022801"/>
    </source>
</evidence>
<feature type="domain" description="PH" evidence="24">
    <location>
        <begin position="538"/>
        <end position="632"/>
    </location>
</feature>
<organism evidence="26 27">
    <name type="scientific">Cirrhinus molitorella</name>
    <name type="common">mud carp</name>
    <dbReference type="NCBI Taxonomy" id="172907"/>
    <lineage>
        <taxon>Eukaryota</taxon>
        <taxon>Metazoa</taxon>
        <taxon>Chordata</taxon>
        <taxon>Craniata</taxon>
        <taxon>Vertebrata</taxon>
        <taxon>Euteleostomi</taxon>
        <taxon>Actinopterygii</taxon>
        <taxon>Neopterygii</taxon>
        <taxon>Teleostei</taxon>
        <taxon>Ostariophysi</taxon>
        <taxon>Cypriniformes</taxon>
        <taxon>Cyprinidae</taxon>
        <taxon>Labeoninae</taxon>
        <taxon>Labeonini</taxon>
        <taxon>Cirrhinus</taxon>
    </lineage>
</organism>
<dbReference type="EMBL" id="JAYMGO010000005">
    <property type="protein sequence ID" value="KAL1274727.1"/>
    <property type="molecule type" value="Genomic_DNA"/>
</dbReference>
<dbReference type="InterPro" id="IPR011993">
    <property type="entry name" value="PH-like_dom_sf"/>
</dbReference>
<keyword evidence="12" id="KW-0325">Glycoprotein</keyword>
<evidence type="ECO:0000256" key="11">
    <source>
        <dbReference type="ARBA" id="ARBA00022837"/>
    </source>
</evidence>
<dbReference type="Pfam" id="PF00884">
    <property type="entry name" value="Sulfatase"/>
    <property type="match status" value="1"/>
</dbReference>
<evidence type="ECO:0000256" key="2">
    <source>
        <dbReference type="ARBA" id="ARBA00004240"/>
    </source>
</evidence>
<evidence type="ECO:0000313" key="26">
    <source>
        <dbReference type="EMBL" id="KAL1274727.1"/>
    </source>
</evidence>
<accession>A0ABR3NCP3</accession>
<feature type="coiled-coil region" evidence="21">
    <location>
        <begin position="785"/>
        <end position="812"/>
    </location>
</feature>
<evidence type="ECO:0000256" key="6">
    <source>
        <dbReference type="ARBA" id="ARBA00022525"/>
    </source>
</evidence>
<dbReference type="SUPFAM" id="SSF55961">
    <property type="entry name" value="Bet v1-like"/>
    <property type="match status" value="1"/>
</dbReference>
<proteinExistence type="inferred from homology"/>
<protein>
    <recommendedName>
        <fullName evidence="17">Arylsulfatase K</fullName>
        <ecNumber evidence="14">3.1.6.1</ecNumber>
        <ecNumber evidence="16">3.1.6.18</ecNumber>
    </recommendedName>
    <alternativeName>
        <fullName evidence="18">Glucuronate-2-sulfatase</fullName>
    </alternativeName>
</protein>
<evidence type="ECO:0000256" key="19">
    <source>
        <dbReference type="ARBA" id="ARBA00045156"/>
    </source>
</evidence>
<feature type="domain" description="START" evidence="25">
    <location>
        <begin position="929"/>
        <end position="1109"/>
    </location>
</feature>
<dbReference type="Proteomes" id="UP001558613">
    <property type="component" value="Unassembled WGS sequence"/>
</dbReference>
<dbReference type="SMART" id="SM00233">
    <property type="entry name" value="PH"/>
    <property type="match status" value="1"/>
</dbReference>
<comment type="catalytic activity">
    <reaction evidence="15">
        <text>Hydrolysis of the 2-sulfate groups of the 2-O-sulfo-D-glucuronate residues of chondroitin sulfate, heparin and heparitin sulfate.</text>
        <dbReference type="EC" id="3.1.6.18"/>
    </reaction>
</comment>
<comment type="subcellular location">
    <subcellularLocation>
        <location evidence="2">Endoplasmic reticulum</location>
    </subcellularLocation>
    <subcellularLocation>
        <location evidence="3">Lysosome</location>
    </subcellularLocation>
    <subcellularLocation>
        <location evidence="4">Secreted</location>
    </subcellularLocation>
</comment>
<dbReference type="EC" id="3.1.6.1" evidence="14"/>
<dbReference type="InterPro" id="IPR001849">
    <property type="entry name" value="PH_domain"/>
</dbReference>
<dbReference type="PROSITE" id="PS50848">
    <property type="entry name" value="START"/>
    <property type="match status" value="1"/>
</dbReference>
<evidence type="ECO:0000256" key="20">
    <source>
        <dbReference type="ARBA" id="ARBA00048030"/>
    </source>
</evidence>
<evidence type="ECO:0000256" key="16">
    <source>
        <dbReference type="ARBA" id="ARBA00035675"/>
    </source>
</evidence>
<keyword evidence="21" id="KW-0175">Coiled coil</keyword>
<dbReference type="InterPro" id="IPR000917">
    <property type="entry name" value="Sulfatase_N"/>
</dbReference>